<dbReference type="EMBL" id="BK015264">
    <property type="protein sequence ID" value="DAD98593.1"/>
    <property type="molecule type" value="Genomic_DNA"/>
</dbReference>
<protein>
    <submittedName>
        <fullName evidence="1">Uncharacterized protein</fullName>
    </submittedName>
</protein>
<proteinExistence type="predicted"/>
<reference evidence="1" key="1">
    <citation type="journal article" date="2021" name="Proc. Natl. Acad. Sci. U.S.A.">
        <title>A Catalog of Tens of Thousands of Viruses from Human Metagenomes Reveals Hidden Associations with Chronic Diseases.</title>
        <authorList>
            <person name="Tisza M.J."/>
            <person name="Buck C.B."/>
        </authorList>
    </citation>
    <scope>NUCLEOTIDE SEQUENCE</scope>
    <source>
        <strain evidence="1">CtTnV63</strain>
    </source>
</reference>
<evidence type="ECO:0000313" key="1">
    <source>
        <dbReference type="EMBL" id="DAD98593.1"/>
    </source>
</evidence>
<name>A0A8S5NV27_9CAUD</name>
<sequence length="82" mass="9452">MNYTIEKNKNLQDFGKITCGTLFLDEDNIPYIKTFDFSNNCGCDCDYIYIYNSICLATGGGRNFHEDKKVNVPNDYELKIFA</sequence>
<accession>A0A8S5NV27</accession>
<organism evidence="1">
    <name type="scientific">Siphoviridae sp. ctTnV63</name>
    <dbReference type="NCBI Taxonomy" id="2825523"/>
    <lineage>
        <taxon>Viruses</taxon>
        <taxon>Duplodnaviria</taxon>
        <taxon>Heunggongvirae</taxon>
        <taxon>Uroviricota</taxon>
        <taxon>Caudoviricetes</taxon>
    </lineage>
</organism>